<dbReference type="Gene3D" id="2.40.37.10">
    <property type="entry name" value="Lyase, Ornithine Decarboxylase, Chain A, domain 1"/>
    <property type="match status" value="1"/>
</dbReference>
<dbReference type="GO" id="GO:0008295">
    <property type="term" value="P:spermidine biosynthetic process"/>
    <property type="evidence" value="ECO:0007669"/>
    <property type="project" value="InterPro"/>
</dbReference>
<dbReference type="InterPro" id="IPR002985">
    <property type="entry name" value="Arg_decrbxlase"/>
</dbReference>
<feature type="non-terminal residue" evidence="3">
    <location>
        <position position="114"/>
    </location>
</feature>
<dbReference type="EMBL" id="UINC01049040">
    <property type="protein sequence ID" value="SVB60310.1"/>
    <property type="molecule type" value="Genomic_DNA"/>
</dbReference>
<proteinExistence type="predicted"/>
<dbReference type="PANTHER" id="PTHR43295">
    <property type="entry name" value="ARGININE DECARBOXYLASE"/>
    <property type="match status" value="1"/>
</dbReference>
<dbReference type="GO" id="GO:0006527">
    <property type="term" value="P:L-arginine catabolic process"/>
    <property type="evidence" value="ECO:0007669"/>
    <property type="project" value="InterPro"/>
</dbReference>
<evidence type="ECO:0000313" key="3">
    <source>
        <dbReference type="EMBL" id="SVB60310.1"/>
    </source>
</evidence>
<evidence type="ECO:0008006" key="4">
    <source>
        <dbReference type="Google" id="ProtNLM"/>
    </source>
</evidence>
<gene>
    <name evidence="3" type="ORF">METZ01_LOCUS213164</name>
</gene>
<accession>A0A382FBM7</accession>
<dbReference type="PANTHER" id="PTHR43295:SF9">
    <property type="entry name" value="BIOSYNTHETIC ARGININE DECARBOXYLASE"/>
    <property type="match status" value="1"/>
</dbReference>
<protein>
    <recommendedName>
        <fullName evidence="4">Arginine decarboxylase</fullName>
    </recommendedName>
</protein>
<reference evidence="3" key="1">
    <citation type="submission" date="2018-05" db="EMBL/GenBank/DDBJ databases">
        <authorList>
            <person name="Lanie J.A."/>
            <person name="Ng W.-L."/>
            <person name="Kazmierczak K.M."/>
            <person name="Andrzejewski T.M."/>
            <person name="Davidsen T.M."/>
            <person name="Wayne K.J."/>
            <person name="Tettelin H."/>
            <person name="Glass J.I."/>
            <person name="Rusch D."/>
            <person name="Podicherti R."/>
            <person name="Tsui H.-C.T."/>
            <person name="Winkler M.E."/>
        </authorList>
    </citation>
    <scope>NUCLEOTIDE SEQUENCE</scope>
</reference>
<evidence type="ECO:0000256" key="1">
    <source>
        <dbReference type="ARBA" id="ARBA00001933"/>
    </source>
</evidence>
<comment type="cofactor">
    <cofactor evidence="1">
        <name>pyridoxal 5'-phosphate</name>
        <dbReference type="ChEBI" id="CHEBI:597326"/>
    </cofactor>
</comment>
<sequence length="114" mass="13137">MTKWTIEDSRDLYNIRGWGSEYFDINNKGHIIIQPQNGSSHSIDLKELVEDIQGKGYSLPALIRFSDILKASIAKLANAFNKSIKEYDYKGTYHGVYPIKVNQQRQVVEEIVKF</sequence>
<organism evidence="3">
    <name type="scientific">marine metagenome</name>
    <dbReference type="NCBI Taxonomy" id="408172"/>
    <lineage>
        <taxon>unclassified sequences</taxon>
        <taxon>metagenomes</taxon>
        <taxon>ecological metagenomes</taxon>
    </lineage>
</organism>
<evidence type="ECO:0000256" key="2">
    <source>
        <dbReference type="ARBA" id="ARBA00022898"/>
    </source>
</evidence>
<name>A0A382FBM7_9ZZZZ</name>
<dbReference type="AlphaFoldDB" id="A0A382FBM7"/>
<dbReference type="PRINTS" id="PR01180">
    <property type="entry name" value="ARGDCRBXLASE"/>
</dbReference>
<keyword evidence="2" id="KW-0663">Pyridoxal phosphate</keyword>
<dbReference type="GO" id="GO:0008792">
    <property type="term" value="F:arginine decarboxylase activity"/>
    <property type="evidence" value="ECO:0007669"/>
    <property type="project" value="InterPro"/>
</dbReference>
<dbReference type="InterPro" id="IPR009006">
    <property type="entry name" value="Ala_racemase/Decarboxylase_C"/>
</dbReference>